<accession>A0ABD2YIC9</accession>
<keyword evidence="3" id="KW-1185">Reference proteome</keyword>
<name>A0ABD2YIC9_9GENT</name>
<comment type="caution">
    <text evidence="2">The sequence shown here is derived from an EMBL/GenBank/DDBJ whole genome shotgun (WGS) entry which is preliminary data.</text>
</comment>
<feature type="region of interest" description="Disordered" evidence="1">
    <location>
        <begin position="122"/>
        <end position="142"/>
    </location>
</feature>
<evidence type="ECO:0000256" key="1">
    <source>
        <dbReference type="SAM" id="MobiDB-lite"/>
    </source>
</evidence>
<dbReference type="AlphaFoldDB" id="A0ABD2YIC9"/>
<dbReference type="EMBL" id="JBJUIK010000013">
    <property type="protein sequence ID" value="KAL3507141.1"/>
    <property type="molecule type" value="Genomic_DNA"/>
</dbReference>
<dbReference type="Proteomes" id="UP001630127">
    <property type="component" value="Unassembled WGS sequence"/>
</dbReference>
<gene>
    <name evidence="2" type="ORF">ACH5RR_032523</name>
</gene>
<proteinExistence type="predicted"/>
<reference evidence="2 3" key="1">
    <citation type="submission" date="2024-11" db="EMBL/GenBank/DDBJ databases">
        <title>A near-complete genome assembly of Cinchona calisaya.</title>
        <authorList>
            <person name="Lian D.C."/>
            <person name="Zhao X.W."/>
            <person name="Wei L."/>
        </authorList>
    </citation>
    <scope>NUCLEOTIDE SEQUENCE [LARGE SCALE GENOMIC DNA]</scope>
    <source>
        <tissue evidence="2">Nenye</tissue>
    </source>
</reference>
<evidence type="ECO:0000313" key="3">
    <source>
        <dbReference type="Proteomes" id="UP001630127"/>
    </source>
</evidence>
<protein>
    <submittedName>
        <fullName evidence="2">Uncharacterized protein</fullName>
    </submittedName>
</protein>
<sequence length="142" mass="15834">MGVASNLQGESEALQFGLQLCKQQSLLSHESDKSIDQVDSVARIFTGSQEHDSAILHEVEEGLNTHEEFGTSFVTSDLTDDQQARLRPPMEAMQPVLEGSMDGTLSDPSRVVRLSRDKEDIFEQPQQFERALNSKFRSHNAS</sequence>
<organism evidence="2 3">
    <name type="scientific">Cinchona calisaya</name>
    <dbReference type="NCBI Taxonomy" id="153742"/>
    <lineage>
        <taxon>Eukaryota</taxon>
        <taxon>Viridiplantae</taxon>
        <taxon>Streptophyta</taxon>
        <taxon>Embryophyta</taxon>
        <taxon>Tracheophyta</taxon>
        <taxon>Spermatophyta</taxon>
        <taxon>Magnoliopsida</taxon>
        <taxon>eudicotyledons</taxon>
        <taxon>Gunneridae</taxon>
        <taxon>Pentapetalae</taxon>
        <taxon>asterids</taxon>
        <taxon>lamiids</taxon>
        <taxon>Gentianales</taxon>
        <taxon>Rubiaceae</taxon>
        <taxon>Cinchonoideae</taxon>
        <taxon>Cinchoneae</taxon>
        <taxon>Cinchona</taxon>
    </lineage>
</organism>
<evidence type="ECO:0000313" key="2">
    <source>
        <dbReference type="EMBL" id="KAL3507141.1"/>
    </source>
</evidence>